<sequence length="60" mass="7569">MIRALHIHTKETTYNNNRNYYICRIEELYYLFFYLEYNHYHQNGHEEVIPARNLEYVQLI</sequence>
<evidence type="ECO:0000313" key="1">
    <source>
        <dbReference type="EnsemblPlants" id="TuG1812G0100002878.01.T01.cds300866"/>
    </source>
</evidence>
<organism evidence="1 2">
    <name type="scientific">Triticum urartu</name>
    <name type="common">Red wild einkorn</name>
    <name type="synonym">Crithodium urartu</name>
    <dbReference type="NCBI Taxonomy" id="4572"/>
    <lineage>
        <taxon>Eukaryota</taxon>
        <taxon>Viridiplantae</taxon>
        <taxon>Streptophyta</taxon>
        <taxon>Embryophyta</taxon>
        <taxon>Tracheophyta</taxon>
        <taxon>Spermatophyta</taxon>
        <taxon>Magnoliopsida</taxon>
        <taxon>Liliopsida</taxon>
        <taxon>Poales</taxon>
        <taxon>Poaceae</taxon>
        <taxon>BOP clade</taxon>
        <taxon>Pooideae</taxon>
        <taxon>Triticodae</taxon>
        <taxon>Triticeae</taxon>
        <taxon>Triticinae</taxon>
        <taxon>Triticum</taxon>
    </lineage>
</organism>
<reference evidence="2" key="1">
    <citation type="journal article" date="2013" name="Nature">
        <title>Draft genome of the wheat A-genome progenitor Triticum urartu.</title>
        <authorList>
            <person name="Ling H.Q."/>
            <person name="Zhao S."/>
            <person name="Liu D."/>
            <person name="Wang J."/>
            <person name="Sun H."/>
            <person name="Zhang C."/>
            <person name="Fan H."/>
            <person name="Li D."/>
            <person name="Dong L."/>
            <person name="Tao Y."/>
            <person name="Gao C."/>
            <person name="Wu H."/>
            <person name="Li Y."/>
            <person name="Cui Y."/>
            <person name="Guo X."/>
            <person name="Zheng S."/>
            <person name="Wang B."/>
            <person name="Yu K."/>
            <person name="Liang Q."/>
            <person name="Yang W."/>
            <person name="Lou X."/>
            <person name="Chen J."/>
            <person name="Feng M."/>
            <person name="Jian J."/>
            <person name="Zhang X."/>
            <person name="Luo G."/>
            <person name="Jiang Y."/>
            <person name="Liu J."/>
            <person name="Wang Z."/>
            <person name="Sha Y."/>
            <person name="Zhang B."/>
            <person name="Wu H."/>
            <person name="Tang D."/>
            <person name="Shen Q."/>
            <person name="Xue P."/>
            <person name="Zou S."/>
            <person name="Wang X."/>
            <person name="Liu X."/>
            <person name="Wang F."/>
            <person name="Yang Y."/>
            <person name="An X."/>
            <person name="Dong Z."/>
            <person name="Zhang K."/>
            <person name="Zhang X."/>
            <person name="Luo M.C."/>
            <person name="Dvorak J."/>
            <person name="Tong Y."/>
            <person name="Wang J."/>
            <person name="Yang H."/>
            <person name="Li Z."/>
            <person name="Wang D."/>
            <person name="Zhang A."/>
            <person name="Wang J."/>
        </authorList>
    </citation>
    <scope>NUCLEOTIDE SEQUENCE</scope>
    <source>
        <strain evidence="2">cv. G1812</strain>
    </source>
</reference>
<dbReference type="Gramene" id="TuG1812G0100002878.01.T01">
    <property type="protein sequence ID" value="TuG1812G0100002878.01.T01.cds300866"/>
    <property type="gene ID" value="TuG1812G0100002878.01"/>
</dbReference>
<reference evidence="1" key="3">
    <citation type="submission" date="2022-06" db="UniProtKB">
        <authorList>
            <consortium name="EnsemblPlants"/>
        </authorList>
    </citation>
    <scope>IDENTIFICATION</scope>
</reference>
<evidence type="ECO:0000313" key="2">
    <source>
        <dbReference type="Proteomes" id="UP000015106"/>
    </source>
</evidence>
<dbReference type="EnsemblPlants" id="TuG1812G0100002878.01.T01">
    <property type="protein sequence ID" value="TuG1812G0100002878.01.T01.cds300866"/>
    <property type="gene ID" value="TuG1812G0100002878.01"/>
</dbReference>
<keyword evidence="2" id="KW-1185">Reference proteome</keyword>
<dbReference type="Proteomes" id="UP000015106">
    <property type="component" value="Chromosome 1"/>
</dbReference>
<dbReference type="AlphaFoldDB" id="A0A8R7K4M9"/>
<proteinExistence type="predicted"/>
<name>A0A8R7K4M9_TRIUA</name>
<reference evidence="1" key="2">
    <citation type="submission" date="2018-03" db="EMBL/GenBank/DDBJ databases">
        <title>The Triticum urartu genome reveals the dynamic nature of wheat genome evolution.</title>
        <authorList>
            <person name="Ling H."/>
            <person name="Ma B."/>
            <person name="Shi X."/>
            <person name="Liu H."/>
            <person name="Dong L."/>
            <person name="Sun H."/>
            <person name="Cao Y."/>
            <person name="Gao Q."/>
            <person name="Zheng S."/>
            <person name="Li Y."/>
            <person name="Yu Y."/>
            <person name="Du H."/>
            <person name="Qi M."/>
            <person name="Li Y."/>
            <person name="Yu H."/>
            <person name="Cui Y."/>
            <person name="Wang N."/>
            <person name="Chen C."/>
            <person name="Wu H."/>
            <person name="Zhao Y."/>
            <person name="Zhang J."/>
            <person name="Li Y."/>
            <person name="Zhou W."/>
            <person name="Zhang B."/>
            <person name="Hu W."/>
            <person name="Eijk M."/>
            <person name="Tang J."/>
            <person name="Witsenboer H."/>
            <person name="Zhao S."/>
            <person name="Li Z."/>
            <person name="Zhang A."/>
            <person name="Wang D."/>
            <person name="Liang C."/>
        </authorList>
    </citation>
    <scope>NUCLEOTIDE SEQUENCE [LARGE SCALE GENOMIC DNA]</scope>
    <source>
        <strain evidence="1">cv. G1812</strain>
    </source>
</reference>
<accession>A0A8R7K4M9</accession>
<protein>
    <submittedName>
        <fullName evidence="1">Uncharacterized protein</fullName>
    </submittedName>
</protein>